<gene>
    <name evidence="2" type="ORF">EI291_12000</name>
</gene>
<dbReference type="RefSeq" id="WP_125420155.1">
    <property type="nucleotide sequence ID" value="NZ_RWIT01000005.1"/>
</dbReference>
<name>A0A3R9ML89_9BACT</name>
<dbReference type="OrthoDB" id="1062680at2"/>
<evidence type="ECO:0000313" key="2">
    <source>
        <dbReference type="EMBL" id="RSK48434.1"/>
    </source>
</evidence>
<keyword evidence="1" id="KW-0732">Signal</keyword>
<keyword evidence="3" id="KW-1185">Reference proteome</keyword>
<reference evidence="2 3" key="1">
    <citation type="submission" date="2018-12" db="EMBL/GenBank/DDBJ databases">
        <authorList>
            <person name="Feng G."/>
            <person name="Zhu H."/>
        </authorList>
    </citation>
    <scope>NUCLEOTIDE SEQUENCE [LARGE SCALE GENOMIC DNA]</scope>
    <source>
        <strain evidence="2 3">KCTC 12533</strain>
    </source>
</reference>
<feature type="signal peptide" evidence="1">
    <location>
        <begin position="1"/>
        <end position="26"/>
    </location>
</feature>
<sequence length="397" mass="45474">MALSTRTAYWLVLSLLACLAASCVERYEPEVLKSGSHYLVVDGFINGSGPTSIRLSRSINLDNGTGTYPPETKATVFIENLGGTRYALAESPGGVYTAAIRQLPPGQQYRLRIRTSGGDEYASEYTLLKQTPAIDQFEGRVQADGLQLYISAHDNSSQTRYYRWQYEETWEFTSAYWSHWKFAKGTSQRRPYFPRTEDIYHCWRTENATLITTTSTVRLNQDAVRDYRLLFIPSSSKKLISLYSILVRQYAMSQEEFDYWEAVKKNTENIGTLFDPLPNRIQGNVHSLTDASEPVFGFVGACTVVEKRIFINRLSLPAQWWPVDEQYANCTDVATYIHDTLRLGKNMYEEFADTTYRIPINEIRRLDGTIIGFTNQTPDCVDCRRFGTNIKPSFWPR</sequence>
<evidence type="ECO:0000313" key="3">
    <source>
        <dbReference type="Proteomes" id="UP000273500"/>
    </source>
</evidence>
<dbReference type="PROSITE" id="PS51257">
    <property type="entry name" value="PROKAR_LIPOPROTEIN"/>
    <property type="match status" value="1"/>
</dbReference>
<feature type="chain" id="PRO_5018643518" evidence="1">
    <location>
        <begin position="27"/>
        <end position="397"/>
    </location>
</feature>
<evidence type="ECO:0000256" key="1">
    <source>
        <dbReference type="SAM" id="SignalP"/>
    </source>
</evidence>
<dbReference type="Proteomes" id="UP000273500">
    <property type="component" value="Unassembled WGS sequence"/>
</dbReference>
<comment type="caution">
    <text evidence="2">The sequence shown here is derived from an EMBL/GenBank/DDBJ whole genome shotgun (WGS) entry which is preliminary data.</text>
</comment>
<organism evidence="2 3">
    <name type="scientific">Hymenobacter rigui</name>
    <dbReference type="NCBI Taxonomy" id="334424"/>
    <lineage>
        <taxon>Bacteria</taxon>
        <taxon>Pseudomonadati</taxon>
        <taxon>Bacteroidota</taxon>
        <taxon>Cytophagia</taxon>
        <taxon>Cytophagales</taxon>
        <taxon>Hymenobacteraceae</taxon>
        <taxon>Hymenobacter</taxon>
    </lineage>
</organism>
<protein>
    <submittedName>
        <fullName evidence="2">DUF4249 domain-containing protein</fullName>
    </submittedName>
</protein>
<proteinExistence type="predicted"/>
<dbReference type="Pfam" id="PF14054">
    <property type="entry name" value="DUF4249"/>
    <property type="match status" value="1"/>
</dbReference>
<dbReference type="InterPro" id="IPR025345">
    <property type="entry name" value="DUF4249"/>
</dbReference>
<accession>A0A3R9ML89</accession>
<dbReference type="EMBL" id="RWIT01000005">
    <property type="protein sequence ID" value="RSK48434.1"/>
    <property type="molecule type" value="Genomic_DNA"/>
</dbReference>
<dbReference type="AlphaFoldDB" id="A0A3R9ML89"/>